<organism evidence="2 3">
    <name type="scientific">Kushneria phosphatilytica</name>
    <dbReference type="NCBI Taxonomy" id="657387"/>
    <lineage>
        <taxon>Bacteria</taxon>
        <taxon>Pseudomonadati</taxon>
        <taxon>Pseudomonadota</taxon>
        <taxon>Gammaproteobacteria</taxon>
        <taxon>Oceanospirillales</taxon>
        <taxon>Halomonadaceae</taxon>
        <taxon>Kushneria</taxon>
    </lineage>
</organism>
<dbReference type="InterPro" id="IPR029068">
    <property type="entry name" value="Glyas_Bleomycin-R_OHBP_Dase"/>
</dbReference>
<dbReference type="Proteomes" id="UP000322553">
    <property type="component" value="Chromosome"/>
</dbReference>
<dbReference type="RefSeq" id="WP_149054644.1">
    <property type="nucleotide sequence ID" value="NZ_CP043420.1"/>
</dbReference>
<reference evidence="2 3" key="1">
    <citation type="submission" date="2019-08" db="EMBL/GenBank/DDBJ databases">
        <title>Complete genome sequence of Kushneria sp. YCWA18, a halophilic phosphate-solubilizing bacterium isolated from Daqiao saltern in China.</title>
        <authorList>
            <person name="Du G.-X."/>
            <person name="Qu L.-Y."/>
        </authorList>
    </citation>
    <scope>NUCLEOTIDE SEQUENCE [LARGE SCALE GENOMIC DNA]</scope>
    <source>
        <strain evidence="2 3">YCWA18</strain>
    </source>
</reference>
<dbReference type="Pfam" id="PF00903">
    <property type="entry name" value="Glyoxalase"/>
    <property type="match status" value="1"/>
</dbReference>
<dbReference type="KEGG" id="kuy:FY550_15305"/>
<dbReference type="Gene3D" id="3.10.180.10">
    <property type="entry name" value="2,3-Dihydroxybiphenyl 1,2-Dioxygenase, domain 1"/>
    <property type="match status" value="1"/>
</dbReference>
<keyword evidence="3" id="KW-1185">Reference proteome</keyword>
<gene>
    <name evidence="2" type="ORF">FY550_15305</name>
</gene>
<evidence type="ECO:0000313" key="3">
    <source>
        <dbReference type="Proteomes" id="UP000322553"/>
    </source>
</evidence>
<sequence>MPVLKGVDHIHVFVTDRHAAEAWHHRVLGMTRIESLAFWAADPQGPLMIADASQSVCLSLFERPAQPCRSTLAMRVSGEAFRQWRAHLGEQLATPPGLEDHEVAWSLYFKDPDGNPFEITTYEYAMLVDELHAAA</sequence>
<dbReference type="PROSITE" id="PS51819">
    <property type="entry name" value="VOC"/>
    <property type="match status" value="1"/>
</dbReference>
<protein>
    <submittedName>
        <fullName evidence="2">VOC family protein</fullName>
    </submittedName>
</protein>
<evidence type="ECO:0000313" key="2">
    <source>
        <dbReference type="EMBL" id="QEL12368.1"/>
    </source>
</evidence>
<name>A0A5C1A2C8_9GAMM</name>
<feature type="domain" description="VOC" evidence="1">
    <location>
        <begin position="6"/>
        <end position="122"/>
    </location>
</feature>
<dbReference type="InterPro" id="IPR037523">
    <property type="entry name" value="VOC_core"/>
</dbReference>
<accession>A0A5C1A2C8</accession>
<dbReference type="InterPro" id="IPR004360">
    <property type="entry name" value="Glyas_Fos-R_dOase_dom"/>
</dbReference>
<evidence type="ECO:0000259" key="1">
    <source>
        <dbReference type="PROSITE" id="PS51819"/>
    </source>
</evidence>
<dbReference type="SUPFAM" id="SSF54593">
    <property type="entry name" value="Glyoxalase/Bleomycin resistance protein/Dihydroxybiphenyl dioxygenase"/>
    <property type="match status" value="1"/>
</dbReference>
<dbReference type="EMBL" id="CP043420">
    <property type="protein sequence ID" value="QEL12368.1"/>
    <property type="molecule type" value="Genomic_DNA"/>
</dbReference>
<dbReference type="AlphaFoldDB" id="A0A5C1A2C8"/>
<proteinExistence type="predicted"/>